<evidence type="ECO:0000313" key="9">
    <source>
        <dbReference type="Proteomes" id="UP000289257"/>
    </source>
</evidence>
<keyword evidence="9" id="KW-1185">Reference proteome</keyword>
<comment type="catalytic activity">
    <reaction evidence="7">
        <text>a peptidoglycan chain = a peptidoglycan chain with N-acetyl-1,6-anhydromuramyl-[peptide] at the reducing end + a peptidoglycan chain with N-acetylglucosamine at the non-reducing end.</text>
        <dbReference type="EC" id="4.2.2.29"/>
    </reaction>
</comment>
<name>A0A4Q0AGH7_9BACT</name>
<evidence type="ECO:0000313" key="8">
    <source>
        <dbReference type="EMBL" id="RWZ78173.1"/>
    </source>
</evidence>
<evidence type="ECO:0000256" key="4">
    <source>
        <dbReference type="ARBA" id="ARBA00023136"/>
    </source>
</evidence>
<dbReference type="PANTHER" id="PTHR30518">
    <property type="entry name" value="ENDOLYTIC MUREIN TRANSGLYCOSYLASE"/>
    <property type="match status" value="1"/>
</dbReference>
<keyword evidence="4 7" id="KW-0472">Membrane</keyword>
<dbReference type="NCBIfam" id="TIGR00247">
    <property type="entry name" value="endolytic transglycosylase MltG"/>
    <property type="match status" value="1"/>
</dbReference>
<organism evidence="8 9">
    <name type="scientific">Candidatus Microsaccharimonas sossegonensis</name>
    <dbReference type="NCBI Taxonomy" id="2506948"/>
    <lineage>
        <taxon>Bacteria</taxon>
        <taxon>Candidatus Saccharimonadota</taxon>
        <taxon>Candidatus Saccharimonadia</taxon>
        <taxon>Candidatus Saccharimonadales</taxon>
        <taxon>Candidatus Saccharimonadaceae</taxon>
        <taxon>Candidatus Microsaccharimonas</taxon>
    </lineage>
</organism>
<dbReference type="EMBL" id="SCKX01000001">
    <property type="protein sequence ID" value="RWZ78173.1"/>
    <property type="molecule type" value="Genomic_DNA"/>
</dbReference>
<feature type="site" description="Important for catalytic activity" evidence="7">
    <location>
        <position position="226"/>
    </location>
</feature>
<keyword evidence="6 7" id="KW-0961">Cell wall biogenesis/degradation</keyword>
<evidence type="ECO:0000256" key="5">
    <source>
        <dbReference type="ARBA" id="ARBA00023239"/>
    </source>
</evidence>
<keyword evidence="2 7" id="KW-0812">Transmembrane</keyword>
<gene>
    <name evidence="7 8" type="primary">mltG</name>
    <name evidence="8" type="ORF">EOT05_00155</name>
</gene>
<comment type="subcellular location">
    <subcellularLocation>
        <location evidence="7">Cell membrane</location>
        <topology evidence="7">Single-pass membrane protein</topology>
    </subcellularLocation>
</comment>
<dbReference type="PANTHER" id="PTHR30518:SF2">
    <property type="entry name" value="ENDOLYTIC MUREIN TRANSGLYCOSYLASE"/>
    <property type="match status" value="1"/>
</dbReference>
<keyword evidence="1 7" id="KW-1003">Cell membrane</keyword>
<accession>A0A4Q0AGH7</accession>
<comment type="caution">
    <text evidence="8">The sequence shown here is derived from an EMBL/GenBank/DDBJ whole genome shotgun (WGS) entry which is preliminary data.</text>
</comment>
<dbReference type="Gene3D" id="3.30.1490.480">
    <property type="entry name" value="Endolytic murein transglycosylase"/>
    <property type="match status" value="1"/>
</dbReference>
<keyword evidence="5 7" id="KW-0456">Lyase</keyword>
<dbReference type="EC" id="4.2.2.29" evidence="7"/>
<comment type="function">
    <text evidence="7">Functions as a peptidoglycan terminase that cleaves nascent peptidoglycan strands endolytically to terminate their elongation.</text>
</comment>
<proteinExistence type="inferred from homology"/>
<reference evidence="8" key="1">
    <citation type="submission" date="2019-01" db="EMBL/GenBank/DDBJ databases">
        <title>Genomic signatures and co-occurrence patterns of the ultra-small Saccharimodia (Patescibacteria phylum) suggest a symbiotic lifestyle.</title>
        <authorList>
            <person name="Lemos L."/>
            <person name="Medeiros J."/>
            <person name="Andreote F."/>
            <person name="Fernandes G."/>
            <person name="Varani A."/>
            <person name="Oliveira G."/>
            <person name="Pylro V."/>
        </authorList>
    </citation>
    <scope>NUCLEOTIDE SEQUENCE [LARGE SCALE GENOMIC DNA]</scope>
    <source>
        <strain evidence="8">AMD02</strain>
    </source>
</reference>
<evidence type="ECO:0000256" key="2">
    <source>
        <dbReference type="ARBA" id="ARBA00022692"/>
    </source>
</evidence>
<dbReference type="Proteomes" id="UP000289257">
    <property type="component" value="Unassembled WGS sequence"/>
</dbReference>
<dbReference type="GO" id="GO:0071555">
    <property type="term" value="P:cell wall organization"/>
    <property type="evidence" value="ECO:0007669"/>
    <property type="project" value="UniProtKB-KW"/>
</dbReference>
<dbReference type="InterPro" id="IPR003770">
    <property type="entry name" value="MLTG-like"/>
</dbReference>
<dbReference type="HAMAP" id="MF_02065">
    <property type="entry name" value="MltG"/>
    <property type="match status" value="1"/>
</dbReference>
<dbReference type="Pfam" id="PF02618">
    <property type="entry name" value="YceG"/>
    <property type="match status" value="1"/>
</dbReference>
<protein>
    <recommendedName>
        <fullName evidence="7">Endolytic murein transglycosylase</fullName>
        <ecNumber evidence="7">4.2.2.29</ecNumber>
    </recommendedName>
    <alternativeName>
        <fullName evidence="7">Peptidoglycan lytic transglycosylase</fullName>
    </alternativeName>
    <alternativeName>
        <fullName evidence="7">Peptidoglycan polymerization terminase</fullName>
    </alternativeName>
</protein>
<dbReference type="GO" id="GO:0008932">
    <property type="term" value="F:lytic endotransglycosylase activity"/>
    <property type="evidence" value="ECO:0007669"/>
    <property type="project" value="UniProtKB-UniRule"/>
</dbReference>
<evidence type="ECO:0000256" key="6">
    <source>
        <dbReference type="ARBA" id="ARBA00023316"/>
    </source>
</evidence>
<evidence type="ECO:0000256" key="3">
    <source>
        <dbReference type="ARBA" id="ARBA00022989"/>
    </source>
</evidence>
<feature type="transmembrane region" description="Helical" evidence="7">
    <location>
        <begin position="9"/>
        <end position="31"/>
    </location>
</feature>
<sequence length="341" mass="36737">MSGSTKKIVLFSVLGVVVLLVVLVAASLLWYQSQLSPVGSRQSELVKLTIPTGTPPNSIATLLKEKGVIRSTQAFSLYTRFTNTQNKLQAGDYRLSPAESTPQIVTHLVNGNTDALTITFLPGATLAQNRTVLIKAGYSAQEVDAALAATYTTPLFDAKPLGSDLEGYIYGETYNIASNATVSAILNMTFIQYEKIIKDNNLVAKYKAQGLTLYQGITLASIIQREATSGSEAQIAQVFYLRLAQNMPLGSDVTYQYIADKTGVARDPTLESPYNTRIYKGLPPGPISVPGLASLLAVANPAPGDNLYFLSGDDGTTYYAHTLSEHEANIKAYCQKKCSTN</sequence>
<dbReference type="GO" id="GO:0009252">
    <property type="term" value="P:peptidoglycan biosynthetic process"/>
    <property type="evidence" value="ECO:0007669"/>
    <property type="project" value="UniProtKB-UniRule"/>
</dbReference>
<dbReference type="AlphaFoldDB" id="A0A4Q0AGH7"/>
<comment type="similarity">
    <text evidence="7">Belongs to the transglycosylase MltG family.</text>
</comment>
<keyword evidence="3 7" id="KW-1133">Transmembrane helix</keyword>
<evidence type="ECO:0000256" key="1">
    <source>
        <dbReference type="ARBA" id="ARBA00022475"/>
    </source>
</evidence>
<dbReference type="GO" id="GO:0005886">
    <property type="term" value="C:plasma membrane"/>
    <property type="evidence" value="ECO:0007669"/>
    <property type="project" value="UniProtKB-SubCell"/>
</dbReference>
<evidence type="ECO:0000256" key="7">
    <source>
        <dbReference type="HAMAP-Rule" id="MF_02065"/>
    </source>
</evidence>